<keyword evidence="12" id="KW-1185">Reference proteome</keyword>
<evidence type="ECO:0000256" key="5">
    <source>
        <dbReference type="ARBA" id="ARBA00023136"/>
    </source>
</evidence>
<evidence type="ECO:0000313" key="11">
    <source>
        <dbReference type="EMBL" id="BAO45411.1"/>
    </source>
</evidence>
<dbReference type="Proteomes" id="UP000031631">
    <property type="component" value="Chromosome"/>
</dbReference>
<dbReference type="InterPro" id="IPR050448">
    <property type="entry name" value="OpgB/LTA_synthase_biosynth"/>
</dbReference>
<protein>
    <submittedName>
        <fullName evidence="11">Sulfatase family protein</fullName>
    </submittedName>
</protein>
<comment type="subcellular location">
    <subcellularLocation>
        <location evidence="1">Cell membrane</location>
        <topology evidence="1">Multi-pass membrane protein</topology>
    </subcellularLocation>
</comment>
<evidence type="ECO:0000256" key="2">
    <source>
        <dbReference type="ARBA" id="ARBA00022475"/>
    </source>
</evidence>
<evidence type="ECO:0000259" key="10">
    <source>
        <dbReference type="Pfam" id="PF00884"/>
    </source>
</evidence>
<gene>
    <name evidence="11" type="ORF">TBH_C2503</name>
</gene>
<feature type="domain" description="Sulfatase N-terminal" evidence="10">
    <location>
        <begin position="282"/>
        <end position="551"/>
    </location>
</feature>
<dbReference type="InterPro" id="IPR017850">
    <property type="entry name" value="Alkaline_phosphatase_core_sf"/>
</dbReference>
<dbReference type="PIRSF" id="PIRSF005091">
    <property type="entry name" value="Mmb_sulf_HI1246"/>
    <property type="match status" value="1"/>
</dbReference>
<evidence type="ECO:0000256" key="3">
    <source>
        <dbReference type="ARBA" id="ARBA00022692"/>
    </source>
</evidence>
<dbReference type="InterPro" id="IPR012160">
    <property type="entry name" value="LtaS-like"/>
</dbReference>
<feature type="transmembrane region" description="Helical" evidence="9">
    <location>
        <begin position="59"/>
        <end position="78"/>
    </location>
</feature>
<dbReference type="AlphaFoldDB" id="A0A7U6JIL1"/>
<name>A0A7U6JIL1_9GAMM</name>
<dbReference type="PANTHER" id="PTHR47371:SF3">
    <property type="entry name" value="PHOSPHOGLYCEROL TRANSFERASE I"/>
    <property type="match status" value="1"/>
</dbReference>
<feature type="binding site" evidence="7">
    <location>
        <position position="448"/>
    </location>
    <ligand>
        <name>substrate</name>
    </ligand>
</feature>
<organism evidence="11 12">
    <name type="scientific">Thiolapillus brandeum</name>
    <dbReference type="NCBI Taxonomy" id="1076588"/>
    <lineage>
        <taxon>Bacteria</taxon>
        <taxon>Pseudomonadati</taxon>
        <taxon>Pseudomonadota</taxon>
        <taxon>Gammaproteobacteria</taxon>
        <taxon>Chromatiales</taxon>
        <taxon>Sedimenticolaceae</taxon>
        <taxon>Thiolapillus</taxon>
    </lineage>
</organism>
<feature type="active site" evidence="6">
    <location>
        <position position="329"/>
    </location>
</feature>
<proteinExistence type="predicted"/>
<accession>A0A7U6JIL1</accession>
<dbReference type="RefSeq" id="WP_041069018.1">
    <property type="nucleotide sequence ID" value="NZ_AP012273.1"/>
</dbReference>
<evidence type="ECO:0000256" key="4">
    <source>
        <dbReference type="ARBA" id="ARBA00022989"/>
    </source>
</evidence>
<keyword evidence="7" id="KW-0479">Metal-binding</keyword>
<feature type="transmembrane region" description="Helical" evidence="9">
    <location>
        <begin position="15"/>
        <end position="39"/>
    </location>
</feature>
<evidence type="ECO:0000256" key="6">
    <source>
        <dbReference type="PIRSR" id="PIRSR005091-1"/>
    </source>
</evidence>
<keyword evidence="2" id="KW-1003">Cell membrane</keyword>
<keyword evidence="3 9" id="KW-0812">Transmembrane</keyword>
<feature type="transmembrane region" description="Helical" evidence="9">
    <location>
        <begin position="90"/>
        <end position="114"/>
    </location>
</feature>
<dbReference type="CDD" id="cd16015">
    <property type="entry name" value="LTA_synthase"/>
    <property type="match status" value="1"/>
</dbReference>
<evidence type="ECO:0000256" key="1">
    <source>
        <dbReference type="ARBA" id="ARBA00004651"/>
    </source>
</evidence>
<dbReference type="InterPro" id="IPR000917">
    <property type="entry name" value="Sulfatase_N"/>
</dbReference>
<evidence type="ECO:0000256" key="8">
    <source>
        <dbReference type="PIRSR" id="PIRSR005091-3"/>
    </source>
</evidence>
<feature type="binding site" evidence="8">
    <location>
        <position position="501"/>
    </location>
    <ligand>
        <name>Mn(2+)</name>
        <dbReference type="ChEBI" id="CHEBI:29035"/>
    </ligand>
</feature>
<dbReference type="PANTHER" id="PTHR47371">
    <property type="entry name" value="LIPOTEICHOIC ACID SYNTHASE"/>
    <property type="match status" value="1"/>
</dbReference>
<dbReference type="KEGG" id="tbn:TBH_C2503"/>
<feature type="transmembrane region" description="Helical" evidence="9">
    <location>
        <begin position="143"/>
        <end position="161"/>
    </location>
</feature>
<dbReference type="SUPFAM" id="SSF53649">
    <property type="entry name" value="Alkaline phosphatase-like"/>
    <property type="match status" value="1"/>
</dbReference>
<reference evidence="11 12" key="1">
    <citation type="journal article" date="2014" name="PLoS ONE">
        <title>Physiological and genomic features of a novel sulfur-oxidizing gammaproteobacterium belonging to a previously uncultivated symbiotic lineage isolated from a hydrothermal vent.</title>
        <authorList>
            <person name="Nunoura T."/>
            <person name="Takaki Y."/>
            <person name="Kazama H."/>
            <person name="Kakuta J."/>
            <person name="Shimamura S."/>
            <person name="Makita H."/>
            <person name="Hirai M."/>
            <person name="Miyazaki M."/>
            <person name="Takai K."/>
        </authorList>
    </citation>
    <scope>NUCLEOTIDE SEQUENCE [LARGE SCALE GENOMIC DNA]</scope>
    <source>
        <strain evidence="11 12">Hiromi1</strain>
    </source>
</reference>
<dbReference type="Pfam" id="PF00884">
    <property type="entry name" value="Sulfatase"/>
    <property type="match status" value="1"/>
</dbReference>
<keyword evidence="5 9" id="KW-0472">Membrane</keyword>
<keyword evidence="4 9" id="KW-1133">Transmembrane helix</keyword>
<sequence>MHTTSSRSSTSRFRLVAYLFLTALLYFSLTRIFLATWFYEDTSAGLADLLQIMLRGWTYDLVFYAYLALLPAAYLLLAPEKWWRSRWNALLVHSMVFISIYGLGFIAVAEVLFWDEFSVRFNFIAVDYLVYRREVTDNIAESYPLPLLLGGILVVSILVYAALRPFIRSTLQAREPLPRRAIIFSIWALVAACGFLLLDQDLRRFSGNSYQNELAGNGPYQFFAAFRNNELDYPQFYATIDNEQASGLLKEEIKEDSSRFSKEGLFQIRRHIDNPGQERSLNIMLITVESLSARYLGVFGHRKHYTPNLDKLSRESMFFTNFYATGTRTTRGLEAITLSIPPTPGRSIVKRLGHESNLWSLGNILKEKGYDVRFLYGGRGYFDNMSAFFSGNGYQVIDQSSVPDEDMTFTNAWGMSDEDLYRQAMKSADASWAAGKPFLQQIMTTSNHRPYTYPDNRVDIPSGSGRGGAVKYTDWAIGDFLAQAKNKPWFKDTLFVIVADHCASSAGKVDLPVKKYHIPLFIYAPEHVKPVRIDKMASQIDLAPTLLALLNMDYESAFFGRNILTTPKGKQRALIGNYQKLGLYEPGRLSILAPRKEIILQKHPESDNPQVFVLDRPDDFSKRNIAYYQGASYIYKHGLNAWKQTRTP</sequence>
<dbReference type="Gene3D" id="3.30.1120.80">
    <property type="match status" value="1"/>
</dbReference>
<keyword evidence="7" id="KW-0464">Manganese</keyword>
<evidence type="ECO:0000313" key="12">
    <source>
        <dbReference type="Proteomes" id="UP000031631"/>
    </source>
</evidence>
<dbReference type="GO" id="GO:0005886">
    <property type="term" value="C:plasma membrane"/>
    <property type="evidence" value="ECO:0007669"/>
    <property type="project" value="UniProtKB-SubCell"/>
</dbReference>
<feature type="binding site" evidence="8">
    <location>
        <position position="500"/>
    </location>
    <ligand>
        <name>Mn(2+)</name>
        <dbReference type="ChEBI" id="CHEBI:29035"/>
    </ligand>
</feature>
<dbReference type="EMBL" id="AP012273">
    <property type="protein sequence ID" value="BAO45411.1"/>
    <property type="molecule type" value="Genomic_DNA"/>
</dbReference>
<evidence type="ECO:0000256" key="9">
    <source>
        <dbReference type="SAM" id="Phobius"/>
    </source>
</evidence>
<dbReference type="Gene3D" id="3.40.720.10">
    <property type="entry name" value="Alkaline Phosphatase, subunit A"/>
    <property type="match status" value="1"/>
</dbReference>
<dbReference type="OrthoDB" id="9760224at2"/>
<evidence type="ECO:0000256" key="7">
    <source>
        <dbReference type="PIRSR" id="PIRSR005091-2"/>
    </source>
</evidence>
<feature type="binding site" evidence="8">
    <location>
        <position position="289"/>
    </location>
    <ligand>
        <name>Mn(2+)</name>
        <dbReference type="ChEBI" id="CHEBI:29035"/>
    </ligand>
</feature>
<feature type="transmembrane region" description="Helical" evidence="9">
    <location>
        <begin position="181"/>
        <end position="198"/>
    </location>
</feature>
<dbReference type="GO" id="GO:0046872">
    <property type="term" value="F:metal ion binding"/>
    <property type="evidence" value="ECO:0007669"/>
    <property type="project" value="UniProtKB-KW"/>
</dbReference>
<feature type="binding site" evidence="8">
    <location>
        <position position="329"/>
    </location>
    <ligand>
        <name>Mn(2+)</name>
        <dbReference type="ChEBI" id="CHEBI:29035"/>
    </ligand>
</feature>